<comment type="similarity">
    <text evidence="1">Belongs to the thymidylate kinase family.</text>
</comment>
<dbReference type="PANTHER" id="PTHR10344">
    <property type="entry name" value="THYMIDYLATE KINASE"/>
    <property type="match status" value="1"/>
</dbReference>
<dbReference type="GO" id="GO:0004798">
    <property type="term" value="F:dTMP kinase activity"/>
    <property type="evidence" value="ECO:0007669"/>
    <property type="project" value="TreeGrafter"/>
</dbReference>
<dbReference type="EnsemblMetazoa" id="CJA20268a.1">
    <property type="protein sequence ID" value="CJA20268a.1"/>
    <property type="gene ID" value="WBGene00175840"/>
</dbReference>
<dbReference type="SUPFAM" id="SSF52540">
    <property type="entry name" value="P-loop containing nucleoside triphosphate hydrolases"/>
    <property type="match status" value="1"/>
</dbReference>
<dbReference type="InterPro" id="IPR039430">
    <property type="entry name" value="Thymidylate_kin-like_dom"/>
</dbReference>
<proteinExistence type="inferred from homology"/>
<dbReference type="GO" id="GO:0006227">
    <property type="term" value="P:dUDP biosynthetic process"/>
    <property type="evidence" value="ECO:0007669"/>
    <property type="project" value="TreeGrafter"/>
</dbReference>
<evidence type="ECO:0000259" key="2">
    <source>
        <dbReference type="Pfam" id="PF02223"/>
    </source>
</evidence>
<dbReference type="AlphaFoldDB" id="A0A8R1E467"/>
<dbReference type="PANTHER" id="PTHR10344:SF1">
    <property type="entry name" value="THYMIDYLATE KINASE"/>
    <property type="match status" value="1"/>
</dbReference>
<dbReference type="Gene3D" id="3.40.50.300">
    <property type="entry name" value="P-loop containing nucleotide triphosphate hydrolases"/>
    <property type="match status" value="1"/>
</dbReference>
<reference evidence="3" key="2">
    <citation type="submission" date="2022-06" db="UniProtKB">
        <authorList>
            <consortium name="EnsemblMetazoa"/>
        </authorList>
    </citation>
    <scope>IDENTIFICATION</scope>
    <source>
        <strain evidence="3">DF5081</strain>
    </source>
</reference>
<evidence type="ECO:0000256" key="1">
    <source>
        <dbReference type="ARBA" id="ARBA00009776"/>
    </source>
</evidence>
<evidence type="ECO:0000313" key="3">
    <source>
        <dbReference type="EnsemblMetazoa" id="CJA20268a.1"/>
    </source>
</evidence>
<protein>
    <submittedName>
        <fullName evidence="3">Thymidylate_kin domain-containing protein</fullName>
    </submittedName>
</protein>
<dbReference type="GO" id="GO:0005739">
    <property type="term" value="C:mitochondrion"/>
    <property type="evidence" value="ECO:0007669"/>
    <property type="project" value="TreeGrafter"/>
</dbReference>
<dbReference type="GO" id="GO:0006233">
    <property type="term" value="P:dTDP biosynthetic process"/>
    <property type="evidence" value="ECO:0007669"/>
    <property type="project" value="TreeGrafter"/>
</dbReference>
<keyword evidence="4" id="KW-1185">Reference proteome</keyword>
<accession>A0A8R1E467</accession>
<name>A0A8R1E467_CAEJA</name>
<dbReference type="GO" id="GO:0004550">
    <property type="term" value="F:nucleoside diphosphate kinase activity"/>
    <property type="evidence" value="ECO:0007669"/>
    <property type="project" value="TreeGrafter"/>
</dbReference>
<dbReference type="GO" id="GO:0006235">
    <property type="term" value="P:dTTP biosynthetic process"/>
    <property type="evidence" value="ECO:0007669"/>
    <property type="project" value="TreeGrafter"/>
</dbReference>
<feature type="domain" description="Thymidylate kinase-like" evidence="2">
    <location>
        <begin position="36"/>
        <end position="104"/>
    </location>
</feature>
<dbReference type="GO" id="GO:0005634">
    <property type="term" value="C:nucleus"/>
    <property type="evidence" value="ECO:0007669"/>
    <property type="project" value="TreeGrafter"/>
</dbReference>
<organism evidence="3 4">
    <name type="scientific">Caenorhabditis japonica</name>
    <dbReference type="NCBI Taxonomy" id="281687"/>
    <lineage>
        <taxon>Eukaryota</taxon>
        <taxon>Metazoa</taxon>
        <taxon>Ecdysozoa</taxon>
        <taxon>Nematoda</taxon>
        <taxon>Chromadorea</taxon>
        <taxon>Rhabditida</taxon>
        <taxon>Rhabditina</taxon>
        <taxon>Rhabditomorpha</taxon>
        <taxon>Rhabditoidea</taxon>
        <taxon>Rhabditidae</taxon>
        <taxon>Peloderinae</taxon>
        <taxon>Caenorhabditis</taxon>
    </lineage>
</organism>
<reference evidence="4" key="1">
    <citation type="submission" date="2010-08" db="EMBL/GenBank/DDBJ databases">
        <authorList>
            <consortium name="Caenorhabditis japonica Sequencing Consortium"/>
            <person name="Wilson R.K."/>
        </authorList>
    </citation>
    <scope>NUCLEOTIDE SEQUENCE [LARGE SCALE GENOMIC DNA]</scope>
    <source>
        <strain evidence="4">DF5081</strain>
    </source>
</reference>
<dbReference type="Proteomes" id="UP000005237">
    <property type="component" value="Unassembled WGS sequence"/>
</dbReference>
<sequence>MGYGRTHFNCEKRCAPRYFVGKLAVFKDGLPEQWVRSSDVGLPKPDVVLFFDVSPQVAARRGGFGEERLETETMQQKVAKVMPTLRDDAFWQTVNADGELDDVELEVRKIYERLDRSKQLESLTKI</sequence>
<dbReference type="Pfam" id="PF02223">
    <property type="entry name" value="Thymidylate_kin"/>
    <property type="match status" value="1"/>
</dbReference>
<dbReference type="InterPro" id="IPR027417">
    <property type="entry name" value="P-loop_NTPase"/>
</dbReference>
<evidence type="ECO:0000313" key="4">
    <source>
        <dbReference type="Proteomes" id="UP000005237"/>
    </source>
</evidence>
<dbReference type="GO" id="GO:0005829">
    <property type="term" value="C:cytosol"/>
    <property type="evidence" value="ECO:0007669"/>
    <property type="project" value="TreeGrafter"/>
</dbReference>